<dbReference type="GO" id="GO:0016787">
    <property type="term" value="F:hydrolase activity"/>
    <property type="evidence" value="ECO:0007669"/>
    <property type="project" value="UniProtKB-KW"/>
</dbReference>
<keyword evidence="3" id="KW-1185">Reference proteome</keyword>
<dbReference type="Pfam" id="PF06259">
    <property type="entry name" value="Abhydrolase_8"/>
    <property type="match status" value="1"/>
</dbReference>
<dbReference type="EMBL" id="FNFU01000024">
    <property type="protein sequence ID" value="SDL04921.1"/>
    <property type="molecule type" value="Genomic_DNA"/>
</dbReference>
<organism evidence="2 3">
    <name type="scientific">Cryobacterium psychrotolerans</name>
    <dbReference type="NCBI Taxonomy" id="386301"/>
    <lineage>
        <taxon>Bacteria</taxon>
        <taxon>Bacillati</taxon>
        <taxon>Actinomycetota</taxon>
        <taxon>Actinomycetes</taxon>
        <taxon>Micrococcales</taxon>
        <taxon>Microbacteriaceae</taxon>
        <taxon>Cryobacterium</taxon>
    </lineage>
</organism>
<dbReference type="SUPFAM" id="SSF53474">
    <property type="entry name" value="alpha/beta-Hydrolases"/>
    <property type="match status" value="1"/>
</dbReference>
<proteinExistence type="predicted"/>
<dbReference type="InterPro" id="IPR010427">
    <property type="entry name" value="DUF1023"/>
</dbReference>
<reference evidence="2 3" key="1">
    <citation type="submission" date="2016-10" db="EMBL/GenBank/DDBJ databases">
        <authorList>
            <person name="de Groot N.N."/>
        </authorList>
    </citation>
    <scope>NUCLEOTIDE SEQUENCE [LARGE SCALE GENOMIC DNA]</scope>
    <source>
        <strain evidence="2 3">CGMCC 1.5382</strain>
    </source>
</reference>
<name>A0A1G9GW61_9MICO</name>
<evidence type="ECO:0000259" key="1">
    <source>
        <dbReference type="Pfam" id="PF06259"/>
    </source>
</evidence>
<dbReference type="InterPro" id="IPR029058">
    <property type="entry name" value="AB_hydrolase_fold"/>
</dbReference>
<feature type="domain" description="DUF1023" evidence="1">
    <location>
        <begin position="214"/>
        <end position="388"/>
    </location>
</feature>
<dbReference type="Proteomes" id="UP000198701">
    <property type="component" value="Unassembled WGS sequence"/>
</dbReference>
<evidence type="ECO:0000313" key="2">
    <source>
        <dbReference type="EMBL" id="SDL04921.1"/>
    </source>
</evidence>
<evidence type="ECO:0000313" key="3">
    <source>
        <dbReference type="Proteomes" id="UP000198701"/>
    </source>
</evidence>
<dbReference type="AlphaFoldDB" id="A0A1G9GW61"/>
<keyword evidence="2" id="KW-0378">Hydrolase</keyword>
<accession>A0A1G9GW61</accession>
<gene>
    <name evidence="2" type="ORF">SAMN05216282_12416</name>
</gene>
<dbReference type="OrthoDB" id="3259161at2"/>
<sequence>MREGTYPVLLFDVAAVLATSLTLGRVSELSGVPEFAATSIADVMPTRVSDVPAGGASSPLWLDLSARVGTSVDVATLPTLRGAGLLVGMSSLSPGDLSTFAAAHPGQIDALLSSPPSSTAVTEWWAGLDADRRATMAGAVPQLVGNLDGVPARERGLANRRYLAHTVAEVTDALATATGPERIRLEGELAVLHQVRDALRPNEDGPRRSLILLDTAAGGRAAIALGNPDTADYLSYLVPGMNYGVREQLVNWATTADDLYAEQRAVLARRVAHGGPRATVATIAWIGYETPDLFSVGGLDRAEAGADFLEDSWLGVRSARGAEQPYISVFGHSYGSTVSLVALARGLVGVDALVMVGSPGSGIQSAAELAVAGGNVYVGEADWDPAVNSAFFGSDPGAASYGAHTLGVDGARDRVTGAWLDGALGHNGYFTPGSESLHNMALIGTDNAKLATSGSE</sequence>
<protein>
    <submittedName>
        <fullName evidence="2">Alpha/beta hydrolase</fullName>
    </submittedName>
</protein>
<dbReference type="STRING" id="386301.SAMN05216282_12416"/>